<evidence type="ECO:0000313" key="2">
    <source>
        <dbReference type="Proteomes" id="UP000018817"/>
    </source>
</evidence>
<dbReference type="AlphaFoldDB" id="W2R051"/>
<reference evidence="1 2" key="2">
    <citation type="submission" date="2013-11" db="EMBL/GenBank/DDBJ databases">
        <title>The Genome Sequence of Phytophthora parasitica INRA-310.</title>
        <authorList>
            <consortium name="The Broad Institute Genomics Platform"/>
            <person name="Russ C."/>
            <person name="Tyler B."/>
            <person name="Panabieres F."/>
            <person name="Shan W."/>
            <person name="Tripathy S."/>
            <person name="Grunwald N."/>
            <person name="Machado M."/>
            <person name="Johnson C.S."/>
            <person name="Arredondo F."/>
            <person name="Hong C."/>
            <person name="Coffey M."/>
            <person name="Young S.K."/>
            <person name="Zeng Q."/>
            <person name="Gargeya S."/>
            <person name="Fitzgerald M."/>
            <person name="Abouelleil A."/>
            <person name="Alvarado L."/>
            <person name="Chapman S.B."/>
            <person name="Gainer-Dewar J."/>
            <person name="Goldberg J."/>
            <person name="Griggs A."/>
            <person name="Gujja S."/>
            <person name="Hansen M."/>
            <person name="Howarth C."/>
            <person name="Imamovic A."/>
            <person name="Ireland A."/>
            <person name="Larimer J."/>
            <person name="McCowan C."/>
            <person name="Murphy C."/>
            <person name="Pearson M."/>
            <person name="Poon T.W."/>
            <person name="Priest M."/>
            <person name="Roberts A."/>
            <person name="Saif S."/>
            <person name="Shea T."/>
            <person name="Sykes S."/>
            <person name="Wortman J."/>
            <person name="Nusbaum C."/>
            <person name="Birren B."/>
        </authorList>
    </citation>
    <scope>NUCLEOTIDE SEQUENCE [LARGE SCALE GENOMIC DNA]</scope>
    <source>
        <strain evidence="1 2">INRA-310</strain>
    </source>
</reference>
<dbReference type="RefSeq" id="XP_008897585.1">
    <property type="nucleotide sequence ID" value="XM_008899337.1"/>
</dbReference>
<organism evidence="1 2">
    <name type="scientific">Phytophthora nicotianae (strain INRA-310)</name>
    <name type="common">Phytophthora parasitica</name>
    <dbReference type="NCBI Taxonomy" id="761204"/>
    <lineage>
        <taxon>Eukaryota</taxon>
        <taxon>Sar</taxon>
        <taxon>Stramenopiles</taxon>
        <taxon>Oomycota</taxon>
        <taxon>Peronosporomycetes</taxon>
        <taxon>Peronosporales</taxon>
        <taxon>Peronosporaceae</taxon>
        <taxon>Phytophthora</taxon>
    </lineage>
</organism>
<protein>
    <submittedName>
        <fullName evidence="1">Uncharacterized protein</fullName>
    </submittedName>
</protein>
<dbReference type="EMBL" id="KI669567">
    <property type="protein sequence ID" value="ETN17870.1"/>
    <property type="molecule type" value="Genomic_DNA"/>
</dbReference>
<dbReference type="GeneID" id="20190303"/>
<dbReference type="VEuPathDB" id="FungiDB:PPTG_21704"/>
<evidence type="ECO:0000313" key="1">
    <source>
        <dbReference type="EMBL" id="ETN17870.1"/>
    </source>
</evidence>
<gene>
    <name evidence="1" type="ORF">PPTG_21704</name>
</gene>
<accession>W2R051</accession>
<dbReference type="Proteomes" id="UP000018817">
    <property type="component" value="Unassembled WGS sequence"/>
</dbReference>
<reference evidence="2" key="1">
    <citation type="submission" date="2011-12" db="EMBL/GenBank/DDBJ databases">
        <authorList>
            <consortium name="The Broad Institute Genome Sequencing Platform"/>
            <person name="Russ C."/>
            <person name="Tyler B."/>
            <person name="Panabieres F."/>
            <person name="Shan W."/>
            <person name="Tripathy S."/>
            <person name="Grunwald N."/>
            <person name="Machado M."/>
            <person name="Young S.K."/>
            <person name="Zeng Q."/>
            <person name="Gargeya S."/>
            <person name="Fitzgerald M."/>
            <person name="Haas B."/>
            <person name="Abouelleil A."/>
            <person name="Alvarado L."/>
            <person name="Arachchi H.M."/>
            <person name="Berlin A."/>
            <person name="Chapman S.B."/>
            <person name="Gearin G."/>
            <person name="Goldberg J."/>
            <person name="Griggs A."/>
            <person name="Gujja S."/>
            <person name="Hansen M."/>
            <person name="Heiman D."/>
            <person name="Howarth C."/>
            <person name="Larimer J."/>
            <person name="Lui A."/>
            <person name="MacDonald P.J.P."/>
            <person name="McCowen C."/>
            <person name="Montmayeur A."/>
            <person name="Murphy C."/>
            <person name="Neiman D."/>
            <person name="Pearson M."/>
            <person name="Priest M."/>
            <person name="Roberts A."/>
            <person name="Saif S."/>
            <person name="Shea T."/>
            <person name="Sisk P."/>
            <person name="Stolte C."/>
            <person name="Sykes S."/>
            <person name="Wortman J."/>
            <person name="Nusbaum C."/>
            <person name="Birren B."/>
        </authorList>
    </citation>
    <scope>NUCLEOTIDE SEQUENCE [LARGE SCALE GENOMIC DNA]</scope>
    <source>
        <strain evidence="2">INRA-310</strain>
    </source>
</reference>
<proteinExistence type="predicted"/>
<name>W2R051_PHYN3</name>
<sequence length="77" mass="8826">MGRQTNRDISIRGGRSIYQQKSVPAEIGKTKSFRAITQLQRKCVKAKLLTLYSTRLECQSPSFDSLTTYRFSRGRLP</sequence>